<sequence length="328" mass="36620">MNPTSFPLRSTGRGTRDETEYPAIPENFEQMPGEADRAMTEIPEDVEEYAKRMMRETMEEMLRGPGYMQLAKARSLHMSPEMMAAFQPSSTTSRDESNFTTQSQLPLPSEAFKRSMREQVEILTTYPHVVDLAKSTVLGLTPSTPLYTVTEGFHYSPSHPHLRVPNIIPVHQCNCSNCAGLQHQNHSPLPSFAPQGTSIHKPESRCLCTLHVDSNPGQSSRSNSHEPRNPGYMGIGNVEEGTMVASYPNWSGAPRELQQDTNASQSSRFNPHELRYPQEIGIGNVEEASMYASYPSGSGAPRELQQGEQVRRSQGRSAPRDLSGKWYY</sequence>
<feature type="region of interest" description="Disordered" evidence="1">
    <location>
        <begin position="213"/>
        <end position="275"/>
    </location>
</feature>
<evidence type="ECO:0000313" key="3">
    <source>
        <dbReference type="Proteomes" id="UP000324748"/>
    </source>
</evidence>
<comment type="caution">
    <text evidence="2">The sequence shown here is derived from an EMBL/GenBank/DDBJ whole genome shotgun (WGS) entry which is preliminary data.</text>
</comment>
<proteinExistence type="predicted"/>
<name>A0A5B0LZ83_PUCGR</name>
<dbReference type="AlphaFoldDB" id="A0A5B0LZ83"/>
<protein>
    <submittedName>
        <fullName evidence="2">Uncharacterized protein</fullName>
    </submittedName>
</protein>
<keyword evidence="3" id="KW-1185">Reference proteome</keyword>
<evidence type="ECO:0000313" key="2">
    <source>
        <dbReference type="EMBL" id="KAA1069170.1"/>
    </source>
</evidence>
<feature type="compositionally biased region" description="Basic and acidic residues" evidence="1">
    <location>
        <begin position="318"/>
        <end position="328"/>
    </location>
</feature>
<dbReference type="EMBL" id="VSWC01000183">
    <property type="protein sequence ID" value="KAA1069170.1"/>
    <property type="molecule type" value="Genomic_DNA"/>
</dbReference>
<organism evidence="2 3">
    <name type="scientific">Puccinia graminis f. sp. tritici</name>
    <dbReference type="NCBI Taxonomy" id="56615"/>
    <lineage>
        <taxon>Eukaryota</taxon>
        <taxon>Fungi</taxon>
        <taxon>Dikarya</taxon>
        <taxon>Basidiomycota</taxon>
        <taxon>Pucciniomycotina</taxon>
        <taxon>Pucciniomycetes</taxon>
        <taxon>Pucciniales</taxon>
        <taxon>Pucciniaceae</taxon>
        <taxon>Puccinia</taxon>
    </lineage>
</organism>
<evidence type="ECO:0000256" key="1">
    <source>
        <dbReference type="SAM" id="MobiDB-lite"/>
    </source>
</evidence>
<feature type="compositionally biased region" description="Polar residues" evidence="1">
    <location>
        <begin position="259"/>
        <end position="269"/>
    </location>
</feature>
<feature type="region of interest" description="Disordered" evidence="1">
    <location>
        <begin position="291"/>
        <end position="328"/>
    </location>
</feature>
<reference evidence="2 3" key="1">
    <citation type="submission" date="2019-05" db="EMBL/GenBank/DDBJ databases">
        <title>Emergence of the Ug99 lineage of the wheat stem rust pathogen through somatic hybridization.</title>
        <authorList>
            <person name="Li F."/>
            <person name="Upadhyaya N.M."/>
            <person name="Sperschneider J."/>
            <person name="Matny O."/>
            <person name="Nguyen-Phuc H."/>
            <person name="Mago R."/>
            <person name="Raley C."/>
            <person name="Miller M.E."/>
            <person name="Silverstein K.A.T."/>
            <person name="Henningsen E."/>
            <person name="Hirsch C.D."/>
            <person name="Visser B."/>
            <person name="Pretorius Z.A."/>
            <person name="Steffenson B.J."/>
            <person name="Schwessinger B."/>
            <person name="Dodds P.N."/>
            <person name="Figueroa M."/>
        </authorList>
    </citation>
    <scope>NUCLEOTIDE SEQUENCE [LARGE SCALE GENOMIC DNA]</scope>
    <source>
        <strain evidence="2">21-0</strain>
    </source>
</reference>
<dbReference type="Proteomes" id="UP000324748">
    <property type="component" value="Unassembled WGS sequence"/>
</dbReference>
<feature type="region of interest" description="Disordered" evidence="1">
    <location>
        <begin position="1"/>
        <end position="24"/>
    </location>
</feature>
<accession>A0A5B0LZ83</accession>
<gene>
    <name evidence="2" type="ORF">PGT21_014943</name>
</gene>
<dbReference type="OrthoDB" id="2508271at2759"/>